<keyword evidence="1" id="KW-0408">Iron</keyword>
<evidence type="ECO:0000256" key="1">
    <source>
        <dbReference type="RuleBase" id="RU003682"/>
    </source>
</evidence>
<dbReference type="SUPFAM" id="SSF51197">
    <property type="entry name" value="Clavaminate synthase-like"/>
    <property type="match status" value="1"/>
</dbReference>
<dbReference type="STRING" id="930990.A0A067M4M3"/>
<dbReference type="InterPro" id="IPR050231">
    <property type="entry name" value="Iron_ascorbate_oxido_reductase"/>
</dbReference>
<sequence length="382" mass="41976">MAAALPIISIAPYFSPTAAAAEREAVSQALHTACRDYGFFYLDISCFVGESETDELSRLARQFFFLPQEEKDRISIKHGDLARGYQSMGQNVTMGMSDNHEGIDMYAPTPKPSMDPKKPLGGVNPWPEVEGFQAAFEKWIEKMKTLGAVTMQAMAAGIQATPEESKQLQSMFSDPFWYFRIIGYPPLPKDHDGFSCGAHKDYGCLTFLWADPTPSALQVFLRPNPNIDFDAIAQSAAAVSASASTPTSAADHHAEEGGERGVWINADPIPGCLVCNIGEMWEVLSGGMYKSTLHRVVHRSSNYRVSVPFFFEPNFDSIIKTLPAARRLHLAERRNAATTTNGTKNPGAGAESELREYEPVVYGDFLLNKIASNFDIENGIAD</sequence>
<name>A0A067M4M3_BOTB1</name>
<reference evidence="5" key="1">
    <citation type="journal article" date="2014" name="Proc. Natl. Acad. Sci. U.S.A.">
        <title>Extensive sampling of basidiomycete genomes demonstrates inadequacy of the white-rot/brown-rot paradigm for wood decay fungi.</title>
        <authorList>
            <person name="Riley R."/>
            <person name="Salamov A.A."/>
            <person name="Brown D.W."/>
            <person name="Nagy L.G."/>
            <person name="Floudas D."/>
            <person name="Held B.W."/>
            <person name="Levasseur A."/>
            <person name="Lombard V."/>
            <person name="Morin E."/>
            <person name="Otillar R."/>
            <person name="Lindquist E.A."/>
            <person name="Sun H."/>
            <person name="LaButti K.M."/>
            <person name="Schmutz J."/>
            <person name="Jabbour D."/>
            <person name="Luo H."/>
            <person name="Baker S.E."/>
            <person name="Pisabarro A.G."/>
            <person name="Walton J.D."/>
            <person name="Blanchette R.A."/>
            <person name="Henrissat B."/>
            <person name="Martin F."/>
            <person name="Cullen D."/>
            <person name="Hibbett D.S."/>
            <person name="Grigoriev I.V."/>
        </authorList>
    </citation>
    <scope>NUCLEOTIDE SEQUENCE [LARGE SCALE GENOMIC DNA]</scope>
    <source>
        <strain evidence="5">FD-172 SS1</strain>
    </source>
</reference>
<evidence type="ECO:0000313" key="4">
    <source>
        <dbReference type="EMBL" id="KDQ06797.1"/>
    </source>
</evidence>
<dbReference type="GO" id="GO:0016491">
    <property type="term" value="F:oxidoreductase activity"/>
    <property type="evidence" value="ECO:0007669"/>
    <property type="project" value="UniProtKB-KW"/>
</dbReference>
<feature type="domain" description="Fe2OG dioxygenase" evidence="3">
    <location>
        <begin position="171"/>
        <end position="313"/>
    </location>
</feature>
<dbReference type="PANTHER" id="PTHR47990">
    <property type="entry name" value="2-OXOGLUTARATE (2OG) AND FE(II)-DEPENDENT OXYGENASE SUPERFAMILY PROTEIN-RELATED"/>
    <property type="match status" value="1"/>
</dbReference>
<organism evidence="4 5">
    <name type="scientific">Botryobasidium botryosum (strain FD-172 SS1)</name>
    <dbReference type="NCBI Taxonomy" id="930990"/>
    <lineage>
        <taxon>Eukaryota</taxon>
        <taxon>Fungi</taxon>
        <taxon>Dikarya</taxon>
        <taxon>Basidiomycota</taxon>
        <taxon>Agaricomycotina</taxon>
        <taxon>Agaricomycetes</taxon>
        <taxon>Cantharellales</taxon>
        <taxon>Botryobasidiaceae</taxon>
        <taxon>Botryobasidium</taxon>
    </lineage>
</organism>
<dbReference type="InterPro" id="IPR027443">
    <property type="entry name" value="IPNS-like_sf"/>
</dbReference>
<dbReference type="OrthoDB" id="288590at2759"/>
<dbReference type="Pfam" id="PF14226">
    <property type="entry name" value="DIOX_N"/>
    <property type="match status" value="1"/>
</dbReference>
<dbReference type="InterPro" id="IPR044861">
    <property type="entry name" value="IPNS-like_FE2OG_OXY"/>
</dbReference>
<protein>
    <recommendedName>
        <fullName evidence="3">Fe2OG dioxygenase domain-containing protein</fullName>
    </recommendedName>
</protein>
<evidence type="ECO:0000313" key="5">
    <source>
        <dbReference type="Proteomes" id="UP000027195"/>
    </source>
</evidence>
<dbReference type="Proteomes" id="UP000027195">
    <property type="component" value="Unassembled WGS sequence"/>
</dbReference>
<dbReference type="InterPro" id="IPR005123">
    <property type="entry name" value="Oxoglu/Fe-dep_dioxygenase_dom"/>
</dbReference>
<dbReference type="PROSITE" id="PS51471">
    <property type="entry name" value="FE2OG_OXY"/>
    <property type="match status" value="1"/>
</dbReference>
<evidence type="ECO:0000259" key="3">
    <source>
        <dbReference type="PROSITE" id="PS51471"/>
    </source>
</evidence>
<dbReference type="InterPro" id="IPR026992">
    <property type="entry name" value="DIOX_N"/>
</dbReference>
<keyword evidence="5" id="KW-1185">Reference proteome</keyword>
<feature type="region of interest" description="Disordered" evidence="2">
    <location>
        <begin position="333"/>
        <end position="352"/>
    </location>
</feature>
<dbReference type="HOGENOM" id="CLU_010119_6_0_1"/>
<dbReference type="InParanoid" id="A0A067M4M3"/>
<comment type="similarity">
    <text evidence="1">Belongs to the iron/ascorbate-dependent oxidoreductase family.</text>
</comment>
<dbReference type="EMBL" id="KL198123">
    <property type="protein sequence ID" value="KDQ06797.1"/>
    <property type="molecule type" value="Genomic_DNA"/>
</dbReference>
<dbReference type="GO" id="GO:0046872">
    <property type="term" value="F:metal ion binding"/>
    <property type="evidence" value="ECO:0007669"/>
    <property type="project" value="UniProtKB-KW"/>
</dbReference>
<evidence type="ECO:0000256" key="2">
    <source>
        <dbReference type="SAM" id="MobiDB-lite"/>
    </source>
</evidence>
<keyword evidence="1" id="KW-0560">Oxidoreductase</keyword>
<accession>A0A067M4M3</accession>
<dbReference type="Pfam" id="PF03171">
    <property type="entry name" value="2OG-FeII_Oxy"/>
    <property type="match status" value="1"/>
</dbReference>
<keyword evidence="1" id="KW-0479">Metal-binding</keyword>
<gene>
    <name evidence="4" type="ORF">BOTBODRAFT_167739</name>
</gene>
<proteinExistence type="inferred from homology"/>
<dbReference type="Gene3D" id="2.60.120.330">
    <property type="entry name" value="B-lactam Antibiotic, Isopenicillin N Synthase, Chain"/>
    <property type="match status" value="1"/>
</dbReference>
<dbReference type="AlphaFoldDB" id="A0A067M4M3"/>